<dbReference type="GO" id="GO:0003700">
    <property type="term" value="F:DNA-binding transcription factor activity"/>
    <property type="evidence" value="ECO:0007669"/>
    <property type="project" value="InterPro"/>
</dbReference>
<gene>
    <name evidence="3" type="ORF">SY89_02553</name>
</gene>
<dbReference type="CDD" id="cd00090">
    <property type="entry name" value="HTH_ARSR"/>
    <property type="match status" value="1"/>
</dbReference>
<dbReference type="OrthoDB" id="11368at2157"/>
<dbReference type="Gene3D" id="1.10.10.10">
    <property type="entry name" value="Winged helix-like DNA-binding domain superfamily/Winged helix DNA-binding domain"/>
    <property type="match status" value="1"/>
</dbReference>
<feature type="compositionally biased region" description="Polar residues" evidence="1">
    <location>
        <begin position="249"/>
        <end position="269"/>
    </location>
</feature>
<dbReference type="EMBL" id="LGUC01000001">
    <property type="protein sequence ID" value="KPN31800.1"/>
    <property type="molecule type" value="Genomic_DNA"/>
</dbReference>
<feature type="compositionally biased region" description="Low complexity" evidence="1">
    <location>
        <begin position="183"/>
        <end position="197"/>
    </location>
</feature>
<evidence type="ECO:0000313" key="3">
    <source>
        <dbReference type="EMBL" id="KPN31800.1"/>
    </source>
</evidence>
<name>A0A0P7GRA4_9EURY</name>
<dbReference type="RefSeq" id="WP_080506684.1">
    <property type="nucleotide sequence ID" value="NZ_LGUC01000001.1"/>
</dbReference>
<feature type="region of interest" description="Disordered" evidence="1">
    <location>
        <begin position="1"/>
        <end position="21"/>
    </location>
</feature>
<dbReference type="AlphaFoldDB" id="A0A0P7GRA4"/>
<dbReference type="GO" id="GO:0004252">
    <property type="term" value="F:serine-type endopeptidase activity"/>
    <property type="evidence" value="ECO:0007669"/>
    <property type="project" value="InterPro"/>
</dbReference>
<proteinExistence type="predicted"/>
<feature type="domain" description="HTH arsR-type" evidence="2">
    <location>
        <begin position="36"/>
        <end position="119"/>
    </location>
</feature>
<keyword evidence="4" id="KW-1185">Reference proteome</keyword>
<protein>
    <submittedName>
        <fullName evidence="3">Helix-turn-helix domain protein</fullName>
    </submittedName>
</protein>
<feature type="region of interest" description="Disordered" evidence="1">
    <location>
        <begin position="246"/>
        <end position="269"/>
    </location>
</feature>
<accession>A0A0P7GRA4</accession>
<dbReference type="STRING" id="699431.SY89_02553"/>
<dbReference type="Pfam" id="PF12840">
    <property type="entry name" value="HTH_20"/>
    <property type="match status" value="1"/>
</dbReference>
<evidence type="ECO:0000256" key="1">
    <source>
        <dbReference type="SAM" id="MobiDB-lite"/>
    </source>
</evidence>
<dbReference type="SUPFAM" id="SSF46785">
    <property type="entry name" value="Winged helix' DNA-binding domain"/>
    <property type="match status" value="1"/>
</dbReference>
<sequence length="537" mass="55954">MSGLLPSESDTVTAGEADEEGGTRLLWLDDDEVEPLIGSLSSETARSLLTALHEEPRTASELADAIDTSLQNARHHLSNLQDADLVEISETRYSVKGREMKVYAPVDDSLVVCVGNEDERSGLLDSLRQYVGAAVAVLVGAVLINATVSVGTGGIAGPSSPRVADSIDSGALFGTVPRRRCSSLAASSRSRRSPSSTADRDESTTGGHAMRIETAATLFVVVIVVSSVSFAVPVGSSSAVHDRPIGALSSDTGPADQVSTVDPTPATSDPATLSGFSAVHAAGVTGDDVRVGIVGSQFAADNRRISDAVAATRRFAGRSSGLFADTSHDTAVAEIVSRTAPDAELYLASIGPDGGPETYAEAVSWLREQEVDVVVDAGSYFPSSADGMAKLNRVASAAARNDTAFVTSAGNYADRHWHGTGSEGWLAFENGTRYNTLGNGEIGGAVSLRLYWQGDADYDLYLYRAVDGEDPLVAKSAANATGQTEAIDATVPTGEYYVAIRGGPDANDTSVDLFASHHELGISSDSGGWSRPRPRRA</sequence>
<dbReference type="InterPro" id="IPR011991">
    <property type="entry name" value="ArsR-like_HTH"/>
</dbReference>
<dbReference type="InterPro" id="IPR001845">
    <property type="entry name" value="HTH_ArsR_DNA-bd_dom"/>
</dbReference>
<dbReference type="InterPro" id="IPR036388">
    <property type="entry name" value="WH-like_DNA-bd_sf"/>
</dbReference>
<evidence type="ECO:0000313" key="4">
    <source>
        <dbReference type="Proteomes" id="UP000050535"/>
    </source>
</evidence>
<comment type="caution">
    <text evidence="3">The sequence shown here is derived from an EMBL/GenBank/DDBJ whole genome shotgun (WGS) entry which is preliminary data.</text>
</comment>
<organism evidence="3 4">
    <name type="scientific">Halolamina pelagica</name>
    <dbReference type="NCBI Taxonomy" id="699431"/>
    <lineage>
        <taxon>Archaea</taxon>
        <taxon>Methanobacteriati</taxon>
        <taxon>Methanobacteriota</taxon>
        <taxon>Stenosarchaea group</taxon>
        <taxon>Halobacteria</taxon>
        <taxon>Halobacteriales</taxon>
        <taxon>Haloferacaceae</taxon>
    </lineage>
</organism>
<dbReference type="SUPFAM" id="SSF52743">
    <property type="entry name" value="Subtilisin-like"/>
    <property type="match status" value="1"/>
</dbReference>
<dbReference type="Proteomes" id="UP000050535">
    <property type="component" value="Unassembled WGS sequence"/>
</dbReference>
<dbReference type="InterPro" id="IPR036390">
    <property type="entry name" value="WH_DNA-bd_sf"/>
</dbReference>
<feature type="region of interest" description="Disordered" evidence="1">
    <location>
        <begin position="183"/>
        <end position="208"/>
    </location>
</feature>
<dbReference type="SMART" id="SM00418">
    <property type="entry name" value="HTH_ARSR"/>
    <property type="match status" value="1"/>
</dbReference>
<evidence type="ECO:0000259" key="2">
    <source>
        <dbReference type="SMART" id="SM00418"/>
    </source>
</evidence>
<dbReference type="GO" id="GO:0006508">
    <property type="term" value="P:proteolysis"/>
    <property type="evidence" value="ECO:0007669"/>
    <property type="project" value="InterPro"/>
</dbReference>
<reference evidence="4" key="1">
    <citation type="submission" date="2013-11" db="EMBL/GenBank/DDBJ databases">
        <authorList>
            <person name="Hoang H.T."/>
            <person name="Killian M.L."/>
            <person name="Madson D.M."/>
            <person name="Arruda P.H.E."/>
            <person name="Sun D."/>
            <person name="Schwartz K.J."/>
            <person name="Yoon K."/>
        </authorList>
    </citation>
    <scope>NUCLEOTIDE SEQUENCE [LARGE SCALE GENOMIC DNA]</scope>
    <source>
        <strain evidence="4">CDK2</strain>
    </source>
</reference>
<dbReference type="InterPro" id="IPR036852">
    <property type="entry name" value="Peptidase_S8/S53_dom_sf"/>
</dbReference>
<dbReference type="Gene3D" id="3.40.50.200">
    <property type="entry name" value="Peptidase S8/S53 domain"/>
    <property type="match status" value="1"/>
</dbReference>